<dbReference type="AlphaFoldDB" id="A0AAV9WS60"/>
<dbReference type="EMBL" id="JAVHJO010000018">
    <property type="protein sequence ID" value="KAK6524191.1"/>
    <property type="molecule type" value="Genomic_DNA"/>
</dbReference>
<proteinExistence type="predicted"/>
<comment type="caution">
    <text evidence="2">The sequence shown here is derived from an EMBL/GenBank/DDBJ whole genome shotgun (WGS) entry which is preliminary data.</text>
</comment>
<gene>
    <name evidence="2" type="ORF">TWF694_005851</name>
</gene>
<sequence>MKISTFFLVTALASATNVAAQNGLINLINAIVDAVNWKKDSSNGISNYLQKLDKGHPSLMRTPIVLSCDRSEIVGVNWNRKRVRVWLKVNEYRDCDLTICDPDHGSCKFTLKGDGGYNNWRYQNWNREGKSKTICYPKKCSQMRRRWEALPAPTVNATETPEEDEGPVEYFPFSDPLLLEAVSVESPDEA</sequence>
<keyword evidence="3" id="KW-1185">Reference proteome</keyword>
<name>A0AAV9WS60_9PEZI</name>
<evidence type="ECO:0000313" key="2">
    <source>
        <dbReference type="EMBL" id="KAK6524191.1"/>
    </source>
</evidence>
<reference evidence="2 3" key="1">
    <citation type="submission" date="2019-10" db="EMBL/GenBank/DDBJ databases">
        <authorList>
            <person name="Palmer J.M."/>
        </authorList>
    </citation>
    <scope>NUCLEOTIDE SEQUENCE [LARGE SCALE GENOMIC DNA]</scope>
    <source>
        <strain evidence="2 3">TWF694</strain>
    </source>
</reference>
<accession>A0AAV9WS60</accession>
<evidence type="ECO:0000256" key="1">
    <source>
        <dbReference type="SAM" id="SignalP"/>
    </source>
</evidence>
<feature type="signal peptide" evidence="1">
    <location>
        <begin position="1"/>
        <end position="20"/>
    </location>
</feature>
<feature type="chain" id="PRO_5043676275" evidence="1">
    <location>
        <begin position="21"/>
        <end position="190"/>
    </location>
</feature>
<dbReference type="Proteomes" id="UP001365542">
    <property type="component" value="Unassembled WGS sequence"/>
</dbReference>
<keyword evidence="1" id="KW-0732">Signal</keyword>
<organism evidence="2 3">
    <name type="scientific">Orbilia ellipsospora</name>
    <dbReference type="NCBI Taxonomy" id="2528407"/>
    <lineage>
        <taxon>Eukaryota</taxon>
        <taxon>Fungi</taxon>
        <taxon>Dikarya</taxon>
        <taxon>Ascomycota</taxon>
        <taxon>Pezizomycotina</taxon>
        <taxon>Orbiliomycetes</taxon>
        <taxon>Orbiliales</taxon>
        <taxon>Orbiliaceae</taxon>
        <taxon>Orbilia</taxon>
    </lineage>
</organism>
<evidence type="ECO:0000313" key="3">
    <source>
        <dbReference type="Proteomes" id="UP001365542"/>
    </source>
</evidence>
<protein>
    <submittedName>
        <fullName evidence="2">Uncharacterized protein</fullName>
    </submittedName>
</protein>